<evidence type="ECO:0000256" key="3">
    <source>
        <dbReference type="ARBA" id="ARBA00022964"/>
    </source>
</evidence>
<dbReference type="Pfam" id="PF13532">
    <property type="entry name" value="2OG-FeII_Oxy_2"/>
    <property type="match status" value="1"/>
</dbReference>
<evidence type="ECO:0000313" key="7">
    <source>
        <dbReference type="EMBL" id="PWA37298.1"/>
    </source>
</evidence>
<dbReference type="GO" id="GO:0035515">
    <property type="term" value="F:oxidative RNA demethylase activity"/>
    <property type="evidence" value="ECO:0007669"/>
    <property type="project" value="TreeGrafter"/>
</dbReference>
<keyword evidence="4" id="KW-0560">Oxidoreductase</keyword>
<dbReference type="GO" id="GO:0035516">
    <property type="term" value="F:broad specificity oxidative DNA demethylase activity"/>
    <property type="evidence" value="ECO:0007669"/>
    <property type="project" value="TreeGrafter"/>
</dbReference>
<dbReference type="PANTHER" id="PTHR16557:SF10">
    <property type="entry name" value="2-OXOGLUTARATE-DEPENDENT DIOXYGENASE FAMILY PROTEIN"/>
    <property type="match status" value="1"/>
</dbReference>
<dbReference type="InterPro" id="IPR037151">
    <property type="entry name" value="AlkB-like_sf"/>
</dbReference>
<protein>
    <submittedName>
        <fullName evidence="7">Oxoglutarate/iron-dependent dioxygenase</fullName>
    </submittedName>
</protein>
<comment type="caution">
    <text evidence="7">The sequence shown here is derived from an EMBL/GenBank/DDBJ whole genome shotgun (WGS) entry which is preliminary data.</text>
</comment>
<evidence type="ECO:0000256" key="5">
    <source>
        <dbReference type="ARBA" id="ARBA00023004"/>
    </source>
</evidence>
<evidence type="ECO:0000259" key="6">
    <source>
        <dbReference type="Pfam" id="PF13532"/>
    </source>
</evidence>
<dbReference type="InterPro" id="IPR004574">
    <property type="entry name" value="Alkb"/>
</dbReference>
<feature type="domain" description="Alpha-ketoglutarate-dependent dioxygenase AlkB-like" evidence="6">
    <location>
        <begin position="125"/>
        <end position="316"/>
    </location>
</feature>
<keyword evidence="3 7" id="KW-0223">Dioxygenase</keyword>
<dbReference type="Proteomes" id="UP000245207">
    <property type="component" value="Unassembled WGS sequence"/>
</dbReference>
<evidence type="ECO:0000256" key="1">
    <source>
        <dbReference type="ARBA" id="ARBA00007879"/>
    </source>
</evidence>
<dbReference type="EMBL" id="PKPP01016978">
    <property type="protein sequence ID" value="PWA37298.1"/>
    <property type="molecule type" value="Genomic_DNA"/>
</dbReference>
<keyword evidence="5" id="KW-0408">Iron</keyword>
<comment type="similarity">
    <text evidence="1">Belongs to the alkB family.</text>
</comment>
<dbReference type="GO" id="GO:0008198">
    <property type="term" value="F:ferrous iron binding"/>
    <property type="evidence" value="ECO:0007669"/>
    <property type="project" value="TreeGrafter"/>
</dbReference>
<keyword evidence="2" id="KW-0479">Metal-binding</keyword>
<keyword evidence="8" id="KW-1185">Reference proteome</keyword>
<proteinExistence type="inferred from homology"/>
<sequence length="320" mass="36562">MVALRWSMGHGYRYDGSHRPLLLDHNSNMYKRKLSYLSKSLRKGKASKKFQQYININKIPALDLHKEKPFSLILPRSTASVLKANNKDKTSSGSILDGVVLLKNYISLSDQGYWGCLVTRNIECMSRTMLRSRGFYEPTHSHGGKLRLHMMCFGRNWDPKTKYDKQYRSDGSEAPPAPPIPGKLVSLVERSLQDCQAYENSRDEFPSINPDICIAKFFTTTSRLGMFQEDDHHSEDSVRRRLPLVSLFIGDSAEFLHSRYYGAANPDKVLLESGDVLIYNGYNRYLYYGVKRIIPDSAPLPLLNETMLRPGCLNLNLKQV</sequence>
<dbReference type="SUPFAM" id="SSF51197">
    <property type="entry name" value="Clavaminate synthase-like"/>
    <property type="match status" value="1"/>
</dbReference>
<reference evidence="7 8" key="1">
    <citation type="journal article" date="2018" name="Mol. Plant">
        <title>The genome of Artemisia annua provides insight into the evolution of Asteraceae family and artemisinin biosynthesis.</title>
        <authorList>
            <person name="Shen Q."/>
            <person name="Zhang L."/>
            <person name="Liao Z."/>
            <person name="Wang S."/>
            <person name="Yan T."/>
            <person name="Shi P."/>
            <person name="Liu M."/>
            <person name="Fu X."/>
            <person name="Pan Q."/>
            <person name="Wang Y."/>
            <person name="Lv Z."/>
            <person name="Lu X."/>
            <person name="Zhang F."/>
            <person name="Jiang W."/>
            <person name="Ma Y."/>
            <person name="Chen M."/>
            <person name="Hao X."/>
            <person name="Li L."/>
            <person name="Tang Y."/>
            <person name="Lv G."/>
            <person name="Zhou Y."/>
            <person name="Sun X."/>
            <person name="Brodelius P.E."/>
            <person name="Rose J.K.C."/>
            <person name="Tang K."/>
        </authorList>
    </citation>
    <scope>NUCLEOTIDE SEQUENCE [LARGE SCALE GENOMIC DNA]</scope>
    <source>
        <strain evidence="8">cv. Huhao1</strain>
        <tissue evidence="7">Leaf</tissue>
    </source>
</reference>
<gene>
    <name evidence="7" type="ORF">CTI12_AA592000</name>
</gene>
<dbReference type="PANTHER" id="PTHR16557">
    <property type="entry name" value="ALKYLATED DNA REPAIR PROTEIN ALKB-RELATED"/>
    <property type="match status" value="1"/>
</dbReference>
<dbReference type="OrthoDB" id="6614653at2759"/>
<evidence type="ECO:0000256" key="2">
    <source>
        <dbReference type="ARBA" id="ARBA00022723"/>
    </source>
</evidence>
<dbReference type="GO" id="GO:0035513">
    <property type="term" value="P:oxidative RNA demethylation"/>
    <property type="evidence" value="ECO:0007669"/>
    <property type="project" value="TreeGrafter"/>
</dbReference>
<accession>A0A2U1KKN1</accession>
<organism evidence="7 8">
    <name type="scientific">Artemisia annua</name>
    <name type="common">Sweet wormwood</name>
    <dbReference type="NCBI Taxonomy" id="35608"/>
    <lineage>
        <taxon>Eukaryota</taxon>
        <taxon>Viridiplantae</taxon>
        <taxon>Streptophyta</taxon>
        <taxon>Embryophyta</taxon>
        <taxon>Tracheophyta</taxon>
        <taxon>Spermatophyta</taxon>
        <taxon>Magnoliopsida</taxon>
        <taxon>eudicotyledons</taxon>
        <taxon>Gunneridae</taxon>
        <taxon>Pentapetalae</taxon>
        <taxon>asterids</taxon>
        <taxon>campanulids</taxon>
        <taxon>Asterales</taxon>
        <taxon>Asteraceae</taxon>
        <taxon>Asteroideae</taxon>
        <taxon>Anthemideae</taxon>
        <taxon>Artemisiinae</taxon>
        <taxon>Artemisia</taxon>
    </lineage>
</organism>
<dbReference type="STRING" id="35608.A0A2U1KKN1"/>
<dbReference type="Gene3D" id="2.60.120.590">
    <property type="entry name" value="Alpha-ketoglutarate-dependent dioxygenase AlkB-like"/>
    <property type="match status" value="1"/>
</dbReference>
<dbReference type="AlphaFoldDB" id="A0A2U1KKN1"/>
<evidence type="ECO:0000313" key="8">
    <source>
        <dbReference type="Proteomes" id="UP000245207"/>
    </source>
</evidence>
<dbReference type="InterPro" id="IPR027450">
    <property type="entry name" value="AlkB-like"/>
</dbReference>
<name>A0A2U1KKN1_ARTAN</name>
<dbReference type="GO" id="GO:0005737">
    <property type="term" value="C:cytoplasm"/>
    <property type="evidence" value="ECO:0007669"/>
    <property type="project" value="TreeGrafter"/>
</dbReference>
<evidence type="ECO:0000256" key="4">
    <source>
        <dbReference type="ARBA" id="ARBA00023002"/>
    </source>
</evidence>